<comment type="caution">
    <text evidence="1">The sequence shown here is derived from an EMBL/GenBank/DDBJ whole genome shotgun (WGS) entry which is preliminary data.</text>
</comment>
<dbReference type="EMBL" id="BLLF01001386">
    <property type="protein sequence ID" value="GFH18961.1"/>
    <property type="molecule type" value="Genomic_DNA"/>
</dbReference>
<name>A0A699Z9X6_HAELA</name>
<evidence type="ECO:0000313" key="1">
    <source>
        <dbReference type="EMBL" id="GFH18961.1"/>
    </source>
</evidence>
<gene>
    <name evidence="1" type="ORF">HaLaN_15845</name>
</gene>
<organism evidence="1 2">
    <name type="scientific">Haematococcus lacustris</name>
    <name type="common">Green alga</name>
    <name type="synonym">Haematococcus pluvialis</name>
    <dbReference type="NCBI Taxonomy" id="44745"/>
    <lineage>
        <taxon>Eukaryota</taxon>
        <taxon>Viridiplantae</taxon>
        <taxon>Chlorophyta</taxon>
        <taxon>core chlorophytes</taxon>
        <taxon>Chlorophyceae</taxon>
        <taxon>CS clade</taxon>
        <taxon>Chlamydomonadales</taxon>
        <taxon>Haematococcaceae</taxon>
        <taxon>Haematococcus</taxon>
    </lineage>
</organism>
<sequence length="39" mass="4212">MDTLTVVSIDLWAAELWRCLTAMVAELLASPGSTAECSR</sequence>
<reference evidence="1 2" key="1">
    <citation type="submission" date="2020-02" db="EMBL/GenBank/DDBJ databases">
        <title>Draft genome sequence of Haematococcus lacustris strain NIES-144.</title>
        <authorList>
            <person name="Morimoto D."/>
            <person name="Nakagawa S."/>
            <person name="Yoshida T."/>
            <person name="Sawayama S."/>
        </authorList>
    </citation>
    <scope>NUCLEOTIDE SEQUENCE [LARGE SCALE GENOMIC DNA]</scope>
    <source>
        <strain evidence="1 2">NIES-144</strain>
    </source>
</reference>
<dbReference type="Proteomes" id="UP000485058">
    <property type="component" value="Unassembled WGS sequence"/>
</dbReference>
<keyword evidence="2" id="KW-1185">Reference proteome</keyword>
<proteinExistence type="predicted"/>
<evidence type="ECO:0000313" key="2">
    <source>
        <dbReference type="Proteomes" id="UP000485058"/>
    </source>
</evidence>
<protein>
    <submittedName>
        <fullName evidence="1">Uncharacterized protein</fullName>
    </submittedName>
</protein>
<dbReference type="AlphaFoldDB" id="A0A699Z9X6"/>
<accession>A0A699Z9X6</accession>